<accession>A0A125W7T1</accession>
<dbReference type="InterPro" id="IPR010093">
    <property type="entry name" value="SinI_DNA-bd"/>
</dbReference>
<sequence>MDFQDYEKIFESYPSILKITDLTKMLNIGKNKAYNLLKDKSIENIKIGARYKIPKKAVIEYILKIQDEGKNHAIIE</sequence>
<feature type="domain" description="Helix-turn-helix" evidence="1">
    <location>
        <begin position="17"/>
        <end position="63"/>
    </location>
</feature>
<dbReference type="HOGENOM" id="CLU_140176_16_0_9"/>
<dbReference type="GO" id="GO:0003677">
    <property type="term" value="F:DNA binding"/>
    <property type="evidence" value="ECO:0007669"/>
    <property type="project" value="InterPro"/>
</dbReference>
<protein>
    <submittedName>
        <fullName evidence="2">DNA binding domain, excisionase family</fullName>
    </submittedName>
</protein>
<proteinExistence type="predicted"/>
<comment type="caution">
    <text evidence="2">The sequence shown here is derived from an EMBL/GenBank/DDBJ whole genome shotgun (WGS) entry which is preliminary data.</text>
</comment>
<evidence type="ECO:0000313" key="3">
    <source>
        <dbReference type="Proteomes" id="UP000004846"/>
    </source>
</evidence>
<dbReference type="InterPro" id="IPR041657">
    <property type="entry name" value="HTH_17"/>
</dbReference>
<organism evidence="2 3">
    <name type="scientific">Enterococcus faecalis TX4248</name>
    <dbReference type="NCBI Taxonomy" id="749495"/>
    <lineage>
        <taxon>Bacteria</taxon>
        <taxon>Bacillati</taxon>
        <taxon>Bacillota</taxon>
        <taxon>Bacilli</taxon>
        <taxon>Lactobacillales</taxon>
        <taxon>Enterococcaceae</taxon>
        <taxon>Enterococcus</taxon>
    </lineage>
</organism>
<dbReference type="Proteomes" id="UP000004846">
    <property type="component" value="Unassembled WGS sequence"/>
</dbReference>
<evidence type="ECO:0000313" key="2">
    <source>
        <dbReference type="EMBL" id="EFM83592.1"/>
    </source>
</evidence>
<name>A0A125W7T1_ENTFL</name>
<evidence type="ECO:0000259" key="1">
    <source>
        <dbReference type="Pfam" id="PF12728"/>
    </source>
</evidence>
<dbReference type="AlphaFoldDB" id="A0A125W7T1"/>
<gene>
    <name evidence="2" type="ORF">HMPREF9498_00694</name>
</gene>
<dbReference type="EMBL" id="AEBR01000021">
    <property type="protein sequence ID" value="EFM83592.1"/>
    <property type="molecule type" value="Genomic_DNA"/>
</dbReference>
<reference evidence="2 3" key="1">
    <citation type="submission" date="2010-07" db="EMBL/GenBank/DDBJ databases">
        <authorList>
            <person name="Sid Ahmed O."/>
        </authorList>
    </citation>
    <scope>NUCLEOTIDE SEQUENCE [LARGE SCALE GENOMIC DNA]</scope>
    <source>
        <strain evidence="2 3">TX4248</strain>
    </source>
</reference>
<dbReference type="RefSeq" id="WP_002355366.1">
    <property type="nucleotide sequence ID" value="NZ_GL454427.1"/>
</dbReference>
<dbReference type="Pfam" id="PF12728">
    <property type="entry name" value="HTH_17"/>
    <property type="match status" value="1"/>
</dbReference>
<dbReference type="NCBIfam" id="TIGR01764">
    <property type="entry name" value="excise"/>
    <property type="match status" value="1"/>
</dbReference>